<dbReference type="InterPro" id="IPR024370">
    <property type="entry name" value="PBP_domain"/>
</dbReference>
<keyword evidence="4" id="KW-1185">Reference proteome</keyword>
<dbReference type="Pfam" id="PF12849">
    <property type="entry name" value="PBP_like_2"/>
    <property type="match status" value="1"/>
</dbReference>
<reference evidence="4" key="1">
    <citation type="journal article" date="2019" name="Int. J. Syst. Evol. Microbiol.">
        <title>The Global Catalogue of Microorganisms (GCM) 10K type strain sequencing project: providing services to taxonomists for standard genome sequencing and annotation.</title>
        <authorList>
            <consortium name="The Broad Institute Genomics Platform"/>
            <consortium name="The Broad Institute Genome Sequencing Center for Infectious Disease"/>
            <person name="Wu L."/>
            <person name="Ma J."/>
        </authorList>
    </citation>
    <scope>NUCLEOTIDE SEQUENCE [LARGE SCALE GENOMIC DNA]</scope>
    <source>
        <strain evidence="4">JCM 15933</strain>
    </source>
</reference>
<accession>A0ABP4LB23</accession>
<dbReference type="Gene3D" id="3.40.190.10">
    <property type="entry name" value="Periplasmic binding protein-like II"/>
    <property type="match status" value="2"/>
</dbReference>
<gene>
    <name evidence="3" type="ORF">GCM10009827_039330</name>
</gene>
<evidence type="ECO:0000256" key="1">
    <source>
        <dbReference type="ARBA" id="ARBA00008725"/>
    </source>
</evidence>
<dbReference type="EMBL" id="BAAAQD010000007">
    <property type="protein sequence ID" value="GAA1519967.1"/>
    <property type="molecule type" value="Genomic_DNA"/>
</dbReference>
<dbReference type="InterPro" id="IPR050962">
    <property type="entry name" value="Phosphate-bind_PstS"/>
</dbReference>
<comment type="similarity">
    <text evidence="1">Belongs to the PstS family.</text>
</comment>
<comment type="caution">
    <text evidence="3">The sequence shown here is derived from an EMBL/GenBank/DDBJ whole genome shotgun (WGS) entry which is preliminary data.</text>
</comment>
<name>A0ABP4LB23_9ACTN</name>
<organism evidence="3 4">
    <name type="scientific">Dactylosporangium maewongense</name>
    <dbReference type="NCBI Taxonomy" id="634393"/>
    <lineage>
        <taxon>Bacteria</taxon>
        <taxon>Bacillati</taxon>
        <taxon>Actinomycetota</taxon>
        <taxon>Actinomycetes</taxon>
        <taxon>Micromonosporales</taxon>
        <taxon>Micromonosporaceae</taxon>
        <taxon>Dactylosporangium</taxon>
    </lineage>
</organism>
<evidence type="ECO:0000313" key="4">
    <source>
        <dbReference type="Proteomes" id="UP001501470"/>
    </source>
</evidence>
<dbReference type="Proteomes" id="UP001501470">
    <property type="component" value="Unassembled WGS sequence"/>
</dbReference>
<proteinExistence type="inferred from homology"/>
<feature type="domain" description="PBP" evidence="2">
    <location>
        <begin position="52"/>
        <end position="313"/>
    </location>
</feature>
<dbReference type="SUPFAM" id="SSF53850">
    <property type="entry name" value="Periplasmic binding protein-like II"/>
    <property type="match status" value="1"/>
</dbReference>
<dbReference type="PANTHER" id="PTHR42996">
    <property type="entry name" value="PHOSPHATE-BINDING PROTEIN PSTS"/>
    <property type="match status" value="1"/>
</dbReference>
<evidence type="ECO:0000313" key="3">
    <source>
        <dbReference type="EMBL" id="GAA1519967.1"/>
    </source>
</evidence>
<evidence type="ECO:0000259" key="2">
    <source>
        <dbReference type="Pfam" id="PF12849"/>
    </source>
</evidence>
<dbReference type="PANTHER" id="PTHR42996:SF1">
    <property type="entry name" value="PHOSPHATE-BINDING PROTEIN PSTS"/>
    <property type="match status" value="1"/>
</dbReference>
<protein>
    <recommendedName>
        <fullName evidence="2">PBP domain-containing protein</fullName>
    </recommendedName>
</protein>
<sequence>MLHVRRTCGGDRFLDGRVQRPGMKIRGLVMLAVVAGAVAWPGGARAEVGVPVFGAGSNWAQPAVRTWILQAAPRASYADVGSTTGRQQFAAGAVDFAVSETPYGFDGVDQPPARPFAYVPVAGGGLAFVYNLTVDGRRVTDLRLSSGTITGIFTGDITRWDDPRVTAENPAIRLPARAIRPVVREDRAGTTAAFTGWMSERHPDRWDAYCQAHGRPSPCGATLTFPVGGQVARVGSTGVAGTVVQPGGDGMIGYVEHSYARANRLSVAKVRNQAGYYIAPTASAVGVALSGAGQDRRAYPVSSYASLIVPTTTEAGFTVERGLTLSEFGRYALCRGQRDVEFLGFAPLPVNLVRPGLEQLQRIPGAITRADPLAGCANPTFAADGTDTLPATAPQPPECDNQASGTQCVTASPAAPHAQTVDADVATGVFSLAVEDDVAVLTGGSVGGEAIGGLPAVTVTDLRGTNPGWNVTAQVEDFVHSARPDATIPGAQLGWDPAAEDGGGSGHAAAGVRVVPGSGGLAGGATLCAAPAGGSAGTFHCFATLILAVPDSTLPGTYAATLTLTLA</sequence>